<feature type="compositionally biased region" description="Polar residues" evidence="1">
    <location>
        <begin position="220"/>
        <end position="237"/>
    </location>
</feature>
<protein>
    <submittedName>
        <fullName evidence="2">Uncharacterized protein</fullName>
    </submittedName>
</protein>
<feature type="region of interest" description="Disordered" evidence="1">
    <location>
        <begin position="1"/>
        <end position="60"/>
    </location>
</feature>
<evidence type="ECO:0000313" key="3">
    <source>
        <dbReference type="Proteomes" id="UP000078561"/>
    </source>
</evidence>
<dbReference type="EMBL" id="LT549911">
    <property type="protein sequence ID" value="SAL94719.1"/>
    <property type="molecule type" value="Genomic_DNA"/>
</dbReference>
<feature type="compositionally biased region" description="Acidic residues" evidence="1">
    <location>
        <begin position="37"/>
        <end position="53"/>
    </location>
</feature>
<feature type="compositionally biased region" description="Polar residues" evidence="1">
    <location>
        <begin position="328"/>
        <end position="356"/>
    </location>
</feature>
<feature type="compositionally biased region" description="Low complexity" evidence="1">
    <location>
        <begin position="210"/>
        <end position="219"/>
    </location>
</feature>
<sequence>MSLSRASSFSANSSSASSSRYDNSTMVTSRNLKCMPSDDEDDFDEDDEEDDNEENRRDCKGDNLTVYDTIKHPFFSVDSENVANHHAQANDNVKKVTSNSVSSSDSCGSSDFDLKRQKHKPAMGVTNQHQQQLHHVQQQQQWCQKQQQRHSIGLPISGYHPPQGLSRYASHSNINTSHPITTNSNRQHHKPMTPPVPLLSVNMTLPSTPTTPPLNFNNTAQPLSHQSVTSPTNTSSHYLRHRSNLSGVDLIMAREQFEQQKKKTKQKKKWDSTHAPIGGLLAQLPQQGQHTISFQQQQLQQKYQQQMQMQQLQYQQQCLQQVHHPMNGSYQSRRNSHLNPSSLVLPRSPTSSMARW</sequence>
<proteinExistence type="predicted"/>
<dbReference type="Proteomes" id="UP000078561">
    <property type="component" value="Unassembled WGS sequence"/>
</dbReference>
<gene>
    <name evidence="2" type="primary">ABSGL_00005.1 scaffold 43</name>
</gene>
<dbReference type="STRING" id="4829.A0A163KMG8"/>
<accession>A0A163KMG8</accession>
<feature type="compositionally biased region" description="Polar residues" evidence="1">
    <location>
        <begin position="20"/>
        <end position="31"/>
    </location>
</feature>
<evidence type="ECO:0000313" key="2">
    <source>
        <dbReference type="EMBL" id="SAL94719.1"/>
    </source>
</evidence>
<feature type="compositionally biased region" description="Low complexity" evidence="1">
    <location>
        <begin position="95"/>
        <end position="111"/>
    </location>
</feature>
<evidence type="ECO:0000256" key="1">
    <source>
        <dbReference type="SAM" id="MobiDB-lite"/>
    </source>
</evidence>
<dbReference type="OrthoDB" id="10657970at2759"/>
<reference evidence="2" key="1">
    <citation type="submission" date="2016-04" db="EMBL/GenBank/DDBJ databases">
        <authorList>
            <person name="Evans L.H."/>
            <person name="Alamgir A."/>
            <person name="Owens N."/>
            <person name="Weber N.D."/>
            <person name="Virtaneva K."/>
            <person name="Barbian K."/>
            <person name="Babar A."/>
            <person name="Rosenke K."/>
        </authorList>
    </citation>
    <scope>NUCLEOTIDE SEQUENCE [LARGE SCALE GENOMIC DNA]</scope>
    <source>
        <strain evidence="2">CBS 101.48</strain>
    </source>
</reference>
<feature type="compositionally biased region" description="Low complexity" evidence="1">
    <location>
        <begin position="1"/>
        <end position="19"/>
    </location>
</feature>
<feature type="region of interest" description="Disordered" evidence="1">
    <location>
        <begin position="90"/>
        <end position="112"/>
    </location>
</feature>
<feature type="region of interest" description="Disordered" evidence="1">
    <location>
        <begin position="210"/>
        <end position="239"/>
    </location>
</feature>
<keyword evidence="3" id="KW-1185">Reference proteome</keyword>
<feature type="region of interest" description="Disordered" evidence="1">
    <location>
        <begin position="326"/>
        <end position="356"/>
    </location>
</feature>
<name>A0A163KMG8_ABSGL</name>
<dbReference type="AlphaFoldDB" id="A0A163KMG8"/>
<organism evidence="2">
    <name type="scientific">Absidia glauca</name>
    <name type="common">Pin mould</name>
    <dbReference type="NCBI Taxonomy" id="4829"/>
    <lineage>
        <taxon>Eukaryota</taxon>
        <taxon>Fungi</taxon>
        <taxon>Fungi incertae sedis</taxon>
        <taxon>Mucoromycota</taxon>
        <taxon>Mucoromycotina</taxon>
        <taxon>Mucoromycetes</taxon>
        <taxon>Mucorales</taxon>
        <taxon>Cunninghamellaceae</taxon>
        <taxon>Absidia</taxon>
    </lineage>
</organism>
<dbReference type="InParanoid" id="A0A163KMG8"/>